<feature type="transmembrane region" description="Helical" evidence="1">
    <location>
        <begin position="21"/>
        <end position="43"/>
    </location>
</feature>
<evidence type="ECO:0000256" key="1">
    <source>
        <dbReference type="SAM" id="Phobius"/>
    </source>
</evidence>
<reference evidence="2 3" key="1">
    <citation type="submission" date="2019-06" db="EMBL/GenBank/DDBJ databases">
        <title>Genomic Encyclopedia of Type Strains, Phase IV (KMG-V): Genome sequencing to study the core and pangenomes of soil and plant-associated prokaryotes.</title>
        <authorList>
            <person name="Whitman W."/>
        </authorList>
    </citation>
    <scope>NUCLEOTIDE SEQUENCE [LARGE SCALE GENOMIC DNA]</scope>
    <source>
        <strain evidence="2 3">BR 11140</strain>
    </source>
</reference>
<dbReference type="EMBL" id="VITT01000015">
    <property type="protein sequence ID" value="TWB54289.1"/>
    <property type="molecule type" value="Genomic_DNA"/>
</dbReference>
<organism evidence="2 3">
    <name type="scientific">Nitrospirillum amazonense</name>
    <dbReference type="NCBI Taxonomy" id="28077"/>
    <lineage>
        <taxon>Bacteria</taxon>
        <taxon>Pseudomonadati</taxon>
        <taxon>Pseudomonadota</taxon>
        <taxon>Alphaproteobacteria</taxon>
        <taxon>Rhodospirillales</taxon>
        <taxon>Azospirillaceae</taxon>
        <taxon>Nitrospirillum</taxon>
    </lineage>
</organism>
<evidence type="ECO:0000313" key="2">
    <source>
        <dbReference type="EMBL" id="TWB54289.1"/>
    </source>
</evidence>
<keyword evidence="1" id="KW-0812">Transmembrane</keyword>
<dbReference type="OrthoDB" id="7349915at2"/>
<evidence type="ECO:0000313" key="3">
    <source>
        <dbReference type="Proteomes" id="UP000318050"/>
    </source>
</evidence>
<dbReference type="AlphaFoldDB" id="A0A560I8G8"/>
<gene>
    <name evidence="2" type="ORF">FBZ92_11556</name>
</gene>
<feature type="transmembrane region" description="Helical" evidence="1">
    <location>
        <begin position="135"/>
        <end position="155"/>
    </location>
</feature>
<keyword evidence="1" id="KW-0472">Membrane</keyword>
<proteinExistence type="predicted"/>
<feature type="transmembrane region" description="Helical" evidence="1">
    <location>
        <begin position="55"/>
        <end position="71"/>
    </location>
</feature>
<comment type="caution">
    <text evidence="2">The sequence shown here is derived from an EMBL/GenBank/DDBJ whole genome shotgun (WGS) entry which is preliminary data.</text>
</comment>
<feature type="transmembrane region" description="Helical" evidence="1">
    <location>
        <begin position="102"/>
        <end position="123"/>
    </location>
</feature>
<accession>A0A560I8G8</accession>
<keyword evidence="1" id="KW-1133">Transmembrane helix</keyword>
<sequence length="163" mass="17339">MNPRPDILSTTRLVLRGLTGLNILLGAGIAVLLSTSFAAAPWLQKALGAQPEQMTGMRLVMLVGLAGIPLAHRMLTRLSAMVETVRDGDPFIPENAARLQDIAWALLWIEVLKLAVGAVSAATPFAIDPGFSLDGWLAVLLLFVLARVFALGTTLRADLEGTV</sequence>
<dbReference type="InterPro" id="IPR021354">
    <property type="entry name" value="DUF2975"/>
</dbReference>
<dbReference type="Pfam" id="PF11188">
    <property type="entry name" value="DUF2975"/>
    <property type="match status" value="1"/>
</dbReference>
<protein>
    <submittedName>
        <fullName evidence="2">DUF2975 family protein</fullName>
    </submittedName>
</protein>
<name>A0A560I8G8_9PROT</name>
<dbReference type="Proteomes" id="UP000318050">
    <property type="component" value="Unassembled WGS sequence"/>
</dbReference>